<dbReference type="OrthoDB" id="9133111at2"/>
<feature type="transmembrane region" description="Helical" evidence="1">
    <location>
        <begin position="82"/>
        <end position="99"/>
    </location>
</feature>
<evidence type="ECO:0000313" key="2">
    <source>
        <dbReference type="EMBL" id="QBP10459.1"/>
    </source>
</evidence>
<feature type="transmembrane region" description="Helical" evidence="1">
    <location>
        <begin position="12"/>
        <end position="30"/>
    </location>
</feature>
<keyword evidence="1" id="KW-1133">Transmembrane helix</keyword>
<proteinExistence type="predicted"/>
<dbReference type="EMBL" id="CP037900">
    <property type="protein sequence ID" value="QBP10459.1"/>
    <property type="molecule type" value="Genomic_DNA"/>
</dbReference>
<accession>A0A482ITF6</accession>
<gene>
    <name evidence="2" type="ORF">DDF84_012210</name>
</gene>
<name>A0A482ITF6_9BURK</name>
<dbReference type="AlphaFoldDB" id="A0A482ITF6"/>
<protein>
    <submittedName>
        <fullName evidence="2">Uncharacterized protein</fullName>
    </submittedName>
</protein>
<evidence type="ECO:0000313" key="3">
    <source>
        <dbReference type="Proteomes" id="UP000253772"/>
    </source>
</evidence>
<organism evidence="2 3">
    <name type="scientific">Cupriavidus metallidurans</name>
    <dbReference type="NCBI Taxonomy" id="119219"/>
    <lineage>
        <taxon>Bacteria</taxon>
        <taxon>Pseudomonadati</taxon>
        <taxon>Pseudomonadota</taxon>
        <taxon>Betaproteobacteria</taxon>
        <taxon>Burkholderiales</taxon>
        <taxon>Burkholderiaceae</taxon>
        <taxon>Cupriavidus</taxon>
    </lineage>
</organism>
<sequence>MKSLLLERYYPYFLAGVGTLAWYKFGQVFAVDAQSFLSAALGLSGTILGFLATAQSILMALPSDSVMGQLKRSGYIDDLVRYLRESLYVLAAYAAWNLYGFAVVEPKSNALPLWYRTTWIALAIVSAASFHRVTEIVLRIMKRR</sequence>
<keyword evidence="1" id="KW-0472">Membrane</keyword>
<evidence type="ECO:0000256" key="1">
    <source>
        <dbReference type="SAM" id="Phobius"/>
    </source>
</evidence>
<feature type="transmembrane region" description="Helical" evidence="1">
    <location>
        <begin position="119"/>
        <end position="138"/>
    </location>
</feature>
<keyword evidence="1" id="KW-0812">Transmembrane</keyword>
<reference evidence="2 3" key="1">
    <citation type="submission" date="2019-03" db="EMBL/GenBank/DDBJ databases">
        <title>Comparative insights into the high quality Complete genome sequence of highly metal resistant Cupriavidus metallidurans strain BS1 isolated from a gold-copper mine.</title>
        <authorList>
            <person name="Mazhar H.S."/>
            <person name="Rensing C."/>
        </authorList>
    </citation>
    <scope>NUCLEOTIDE SEQUENCE [LARGE SCALE GENOMIC DNA]</scope>
    <source>
        <strain evidence="2 3">BS1</strain>
    </source>
</reference>
<dbReference type="RefSeq" id="WP_111733657.1">
    <property type="nucleotide sequence ID" value="NZ_CP037900.1"/>
</dbReference>
<dbReference type="Proteomes" id="UP000253772">
    <property type="component" value="Chromosome c1"/>
</dbReference>
<feature type="transmembrane region" description="Helical" evidence="1">
    <location>
        <begin position="36"/>
        <end position="61"/>
    </location>
</feature>